<keyword evidence="2" id="KW-1185">Reference proteome</keyword>
<dbReference type="Proteomes" id="UP000184406">
    <property type="component" value="Unassembled WGS sequence"/>
</dbReference>
<sequence length="47" mass="5493">MEKIYSENQHKCKLAKASPETIKFLIGYSKSLQIVEYSNIQFENNLN</sequence>
<evidence type="ECO:0000313" key="1">
    <source>
        <dbReference type="EMBL" id="SHF15304.1"/>
    </source>
</evidence>
<accession>A0A1M4ZBB5</accession>
<dbReference type="AlphaFoldDB" id="A0A1M4ZBB5"/>
<organism evidence="1 2">
    <name type="scientific">Arenibacter palladensis</name>
    <dbReference type="NCBI Taxonomy" id="237373"/>
    <lineage>
        <taxon>Bacteria</taxon>
        <taxon>Pseudomonadati</taxon>
        <taxon>Bacteroidota</taxon>
        <taxon>Flavobacteriia</taxon>
        <taxon>Flavobacteriales</taxon>
        <taxon>Flavobacteriaceae</taxon>
        <taxon>Arenibacter</taxon>
    </lineage>
</organism>
<dbReference type="EMBL" id="FQUX01000002">
    <property type="protein sequence ID" value="SHF15304.1"/>
    <property type="molecule type" value="Genomic_DNA"/>
</dbReference>
<name>A0A1M4ZBB5_9FLAO</name>
<evidence type="ECO:0000313" key="2">
    <source>
        <dbReference type="Proteomes" id="UP000184406"/>
    </source>
</evidence>
<reference evidence="2" key="1">
    <citation type="submission" date="2016-11" db="EMBL/GenBank/DDBJ databases">
        <authorList>
            <person name="Varghese N."/>
            <person name="Submissions S."/>
        </authorList>
    </citation>
    <scope>NUCLEOTIDE SEQUENCE [LARGE SCALE GENOMIC DNA]</scope>
    <source>
        <strain evidence="2">DSM 17539</strain>
    </source>
</reference>
<proteinExistence type="predicted"/>
<protein>
    <submittedName>
        <fullName evidence="1">Uncharacterized protein</fullName>
    </submittedName>
</protein>
<gene>
    <name evidence="1" type="ORF">SAMN03080594_102767</name>
</gene>